<organism evidence="1 2">
    <name type="scientific">Leptospira meyeri</name>
    <dbReference type="NCBI Taxonomy" id="29508"/>
    <lineage>
        <taxon>Bacteria</taxon>
        <taxon>Pseudomonadati</taxon>
        <taxon>Spirochaetota</taxon>
        <taxon>Spirochaetia</taxon>
        <taxon>Leptospirales</taxon>
        <taxon>Leptospiraceae</taxon>
        <taxon>Leptospira</taxon>
    </lineage>
</organism>
<keyword evidence="2" id="KW-1185">Reference proteome</keyword>
<accession>A0A4R8MPR2</accession>
<dbReference type="OrthoDB" id="9780929at2"/>
<keyword evidence="1" id="KW-0808">Transferase</keyword>
<protein>
    <submittedName>
        <fullName evidence="1">Nucleotidyltransferase AbiEii toxin of type IV toxin-antitoxin system</fullName>
    </submittedName>
</protein>
<dbReference type="InterPro" id="IPR014942">
    <property type="entry name" value="AbiEii"/>
</dbReference>
<sequence length="312" mass="36713">MNKFFLHNDPEWESLLRIVSNEQDIPVPLVEKDYWIMHVLYSLSESGFQFSMKGGTSLSKGFKIIDRFSEDIDLLVKAKEFESRSSQENKTEKAIIKRKNFFENIKENLKVPGSLGKELNYSDDSYRNAEIPIIYPTHFPEPGIKEHILLEVGFDDVEPSRKITISSWVFEHISSKVNFGDYIDNRAIDVNCYLPQYTFVEKLQAISTKFRQMIAGVEIKNFARHYYDMYKLINTTDVQTFIGSEEYKRHKLKRFRKDDESDLSKNEAFILSNPTHRKEVEARYKNTEALYYRDYPSLDDILESIKTFLPML</sequence>
<dbReference type="STRING" id="1193051.LEP1GSC017_0010"/>
<dbReference type="Gene3D" id="3.10.450.620">
    <property type="entry name" value="JHP933, nucleotidyltransferase-like core domain"/>
    <property type="match status" value="1"/>
</dbReference>
<evidence type="ECO:0000313" key="1">
    <source>
        <dbReference type="EMBL" id="TDY66547.1"/>
    </source>
</evidence>
<dbReference type="GO" id="GO:0016740">
    <property type="term" value="F:transferase activity"/>
    <property type="evidence" value="ECO:0007669"/>
    <property type="project" value="UniProtKB-KW"/>
</dbReference>
<dbReference type="AlphaFoldDB" id="A0A4R8MPR2"/>
<dbReference type="EMBL" id="SORO01000006">
    <property type="protein sequence ID" value="TDY66547.1"/>
    <property type="molecule type" value="Genomic_DNA"/>
</dbReference>
<reference evidence="1 2" key="1">
    <citation type="submission" date="2019-03" db="EMBL/GenBank/DDBJ databases">
        <title>Genomic Encyclopedia of Archaeal and Bacterial Type Strains, Phase II (KMG-II): from individual species to whole genera.</title>
        <authorList>
            <person name="Goeker M."/>
        </authorList>
    </citation>
    <scope>NUCLEOTIDE SEQUENCE [LARGE SCALE GENOMIC DNA]</scope>
    <source>
        <strain evidence="1 2">DSM 21537</strain>
    </source>
</reference>
<gene>
    <name evidence="1" type="ORF">CLV96_3926</name>
</gene>
<dbReference type="RefSeq" id="WP_004787777.1">
    <property type="nucleotide sequence ID" value="NZ_SORO01000006.1"/>
</dbReference>
<dbReference type="Proteomes" id="UP000294684">
    <property type="component" value="Unassembled WGS sequence"/>
</dbReference>
<proteinExistence type="predicted"/>
<dbReference type="Pfam" id="PF08843">
    <property type="entry name" value="AbiEii"/>
    <property type="match status" value="1"/>
</dbReference>
<evidence type="ECO:0000313" key="2">
    <source>
        <dbReference type="Proteomes" id="UP000294684"/>
    </source>
</evidence>
<dbReference type="GeneID" id="79829175"/>
<name>A0A4R8MPR2_LEPME</name>
<comment type="caution">
    <text evidence="1">The sequence shown here is derived from an EMBL/GenBank/DDBJ whole genome shotgun (WGS) entry which is preliminary data.</text>
</comment>